<feature type="domain" description="Protein FecR C-terminal" evidence="3">
    <location>
        <begin position="299"/>
        <end position="360"/>
    </location>
</feature>
<dbReference type="AlphaFoldDB" id="A0A1I3IBB5"/>
<gene>
    <name evidence="4" type="ORF">SAMN05444682_10418</name>
</gene>
<evidence type="ECO:0000256" key="1">
    <source>
        <dbReference type="SAM" id="Phobius"/>
    </source>
</evidence>
<feature type="domain" description="FecR protein" evidence="2">
    <location>
        <begin position="163"/>
        <end position="256"/>
    </location>
</feature>
<dbReference type="InterPro" id="IPR012373">
    <property type="entry name" value="Ferrdict_sens_TM"/>
</dbReference>
<protein>
    <submittedName>
        <fullName evidence="4">FecR family protein</fullName>
    </submittedName>
</protein>
<dbReference type="PIRSF" id="PIRSF018266">
    <property type="entry name" value="FecR"/>
    <property type="match status" value="1"/>
</dbReference>
<dbReference type="EMBL" id="FOQO01000004">
    <property type="protein sequence ID" value="SFI45231.1"/>
    <property type="molecule type" value="Genomic_DNA"/>
</dbReference>
<keyword evidence="1" id="KW-0812">Transmembrane</keyword>
<dbReference type="Pfam" id="PF16344">
    <property type="entry name" value="FecR_C"/>
    <property type="match status" value="1"/>
</dbReference>
<proteinExistence type="predicted"/>
<dbReference type="InterPro" id="IPR006860">
    <property type="entry name" value="FecR"/>
</dbReference>
<dbReference type="GO" id="GO:0016989">
    <property type="term" value="F:sigma factor antagonist activity"/>
    <property type="evidence" value="ECO:0007669"/>
    <property type="project" value="TreeGrafter"/>
</dbReference>
<dbReference type="STRING" id="1477437.SAMN05444682_10418"/>
<reference evidence="4 5" key="1">
    <citation type="submission" date="2016-10" db="EMBL/GenBank/DDBJ databases">
        <authorList>
            <person name="de Groot N.N."/>
        </authorList>
    </citation>
    <scope>NUCLEOTIDE SEQUENCE [LARGE SCALE GENOMIC DNA]</scope>
    <source>
        <strain evidence="4 5">RK1</strain>
    </source>
</reference>
<dbReference type="RefSeq" id="WP_090626297.1">
    <property type="nucleotide sequence ID" value="NZ_FOQO01000004.1"/>
</dbReference>
<feature type="transmembrane region" description="Helical" evidence="1">
    <location>
        <begin position="73"/>
        <end position="93"/>
    </location>
</feature>
<name>A0A1I3IBB5_9SPHI</name>
<keyword evidence="1" id="KW-1133">Transmembrane helix</keyword>
<dbReference type="Gene3D" id="2.60.120.1440">
    <property type="match status" value="1"/>
</dbReference>
<dbReference type="Pfam" id="PF04773">
    <property type="entry name" value="FecR"/>
    <property type="match status" value="1"/>
</dbReference>
<dbReference type="InterPro" id="IPR032508">
    <property type="entry name" value="FecR_C"/>
</dbReference>
<dbReference type="FunFam" id="2.60.120.1440:FF:000001">
    <property type="entry name" value="Putative anti-sigma factor"/>
    <property type="match status" value="1"/>
</dbReference>
<dbReference type="Gene3D" id="3.55.50.30">
    <property type="match status" value="1"/>
</dbReference>
<dbReference type="PANTHER" id="PTHR30273:SF2">
    <property type="entry name" value="PROTEIN FECR"/>
    <property type="match status" value="1"/>
</dbReference>
<keyword evidence="1" id="KW-0472">Membrane</keyword>
<dbReference type="OrthoDB" id="1099963at2"/>
<accession>A0A1I3IBB5</accession>
<evidence type="ECO:0000313" key="5">
    <source>
        <dbReference type="Proteomes" id="UP000198670"/>
    </source>
</evidence>
<dbReference type="PANTHER" id="PTHR30273">
    <property type="entry name" value="PERIPLASMIC SIGNAL SENSOR AND SIGMA FACTOR ACTIVATOR FECR-RELATED"/>
    <property type="match status" value="1"/>
</dbReference>
<keyword evidence="5" id="KW-1185">Reference proteome</keyword>
<evidence type="ECO:0000259" key="3">
    <source>
        <dbReference type="Pfam" id="PF16344"/>
    </source>
</evidence>
<evidence type="ECO:0000313" key="4">
    <source>
        <dbReference type="EMBL" id="SFI45231.1"/>
    </source>
</evidence>
<dbReference type="Proteomes" id="UP000198670">
    <property type="component" value="Unassembled WGS sequence"/>
</dbReference>
<sequence length="378" mass="41636">MGNTLRKLAKKILHGSATDAEQRFMDTYYDAFDHVKDHEEVLTPAEQTALRNHIDQGIQTHIQQKDAIRFRKWLPYAAAAAILVVLGGTWLFFSGDSRPLPTAPKLAGEEILPGGNRATLTLANGRMIDLSETKTGIVIAEENITYNDGDTLLLEPSETLVLTVPKGGTYQITLSDGTKVWLNAASTLTYPSRFTKAARVVEISGEAYFAVAKDKSSPFKVNSNGQTVEVLGTEFNITAYPAENQTKTTLVKGEVKISNLKSQTSKLLKPGEQAVVSGPTMNIATVNVESFTAWKDGFFYFDNVPPRAAIEQVARWYDLEVVYEGTMPATLVFGMIDRTKLLSAVLKSLAKSGLDFEIRQDGLKKQLLVREETKQPTK</sequence>
<evidence type="ECO:0000259" key="2">
    <source>
        <dbReference type="Pfam" id="PF04773"/>
    </source>
</evidence>
<organism evidence="4 5">
    <name type="scientific">Parapedobacter indicus</name>
    <dbReference type="NCBI Taxonomy" id="1477437"/>
    <lineage>
        <taxon>Bacteria</taxon>
        <taxon>Pseudomonadati</taxon>
        <taxon>Bacteroidota</taxon>
        <taxon>Sphingobacteriia</taxon>
        <taxon>Sphingobacteriales</taxon>
        <taxon>Sphingobacteriaceae</taxon>
        <taxon>Parapedobacter</taxon>
    </lineage>
</organism>